<gene>
    <name evidence="5" type="ORF">B1B_18828</name>
</gene>
<dbReference type="SUPFAM" id="SSF53335">
    <property type="entry name" value="S-adenosyl-L-methionine-dependent methyltransferases"/>
    <property type="match status" value="1"/>
</dbReference>
<dbReference type="GO" id="GO:0032259">
    <property type="term" value="P:methylation"/>
    <property type="evidence" value="ECO:0007669"/>
    <property type="project" value="UniProtKB-KW"/>
</dbReference>
<dbReference type="Pfam" id="PF01555">
    <property type="entry name" value="N6_N4_Mtase"/>
    <property type="match status" value="1"/>
</dbReference>
<dbReference type="AlphaFoldDB" id="T0Y704"/>
<accession>T0Y704</accession>
<feature type="non-terminal residue" evidence="5">
    <location>
        <position position="152"/>
    </location>
</feature>
<dbReference type="InterPro" id="IPR002941">
    <property type="entry name" value="DNA_methylase_N4/N6"/>
</dbReference>
<sequence length="152" mass="16855">GAGSRMGAWTSSISTPPSNTGVARAGGRLTTSRDPAGDRTGFGGRRYRTLAEAGPSFSDRFTDYLGFLDPRLRESRRLLAPHGTLYLHLDAREVHYAKVRLDAIFGGPAFLNEVIWAYDFGGRGRRRWAPKHDSILVYVRTPGRHHFDPDAV</sequence>
<feature type="domain" description="DNA methylase N-4/N-6" evidence="4">
    <location>
        <begin position="57"/>
        <end position="148"/>
    </location>
</feature>
<dbReference type="GO" id="GO:0008170">
    <property type="term" value="F:N-methyltransferase activity"/>
    <property type="evidence" value="ECO:0007669"/>
    <property type="project" value="InterPro"/>
</dbReference>
<dbReference type="Gene3D" id="3.40.50.150">
    <property type="entry name" value="Vaccinia Virus protein VP39"/>
    <property type="match status" value="1"/>
</dbReference>
<keyword evidence="2" id="KW-0808">Transferase</keyword>
<evidence type="ECO:0000313" key="5">
    <source>
        <dbReference type="EMBL" id="EQD28928.1"/>
    </source>
</evidence>
<organism evidence="5">
    <name type="scientific">mine drainage metagenome</name>
    <dbReference type="NCBI Taxonomy" id="410659"/>
    <lineage>
        <taxon>unclassified sequences</taxon>
        <taxon>metagenomes</taxon>
        <taxon>ecological metagenomes</taxon>
    </lineage>
</organism>
<dbReference type="GO" id="GO:0003677">
    <property type="term" value="F:DNA binding"/>
    <property type="evidence" value="ECO:0007669"/>
    <property type="project" value="InterPro"/>
</dbReference>
<comment type="caution">
    <text evidence="5">The sequence shown here is derived from an EMBL/GenBank/DDBJ whole genome shotgun (WGS) entry which is preliminary data.</text>
</comment>
<reference evidence="5" key="1">
    <citation type="submission" date="2013-08" db="EMBL/GenBank/DDBJ databases">
        <authorList>
            <person name="Mendez C."/>
            <person name="Richter M."/>
            <person name="Ferrer M."/>
            <person name="Sanchez J."/>
        </authorList>
    </citation>
    <scope>NUCLEOTIDE SEQUENCE</scope>
</reference>
<feature type="region of interest" description="Disordered" evidence="3">
    <location>
        <begin position="1"/>
        <end position="42"/>
    </location>
</feature>
<feature type="compositionally biased region" description="Polar residues" evidence="3">
    <location>
        <begin position="9"/>
        <end position="21"/>
    </location>
</feature>
<evidence type="ECO:0000256" key="3">
    <source>
        <dbReference type="SAM" id="MobiDB-lite"/>
    </source>
</evidence>
<evidence type="ECO:0000259" key="4">
    <source>
        <dbReference type="Pfam" id="PF01555"/>
    </source>
</evidence>
<evidence type="ECO:0000256" key="2">
    <source>
        <dbReference type="ARBA" id="ARBA00022679"/>
    </source>
</evidence>
<dbReference type="InterPro" id="IPR029063">
    <property type="entry name" value="SAM-dependent_MTases_sf"/>
</dbReference>
<feature type="non-terminal residue" evidence="5">
    <location>
        <position position="1"/>
    </location>
</feature>
<protein>
    <submittedName>
        <fullName evidence="5">DNA methylase N-4/N-6 domain protein</fullName>
    </submittedName>
</protein>
<reference evidence="5" key="2">
    <citation type="journal article" date="2014" name="ISME J.">
        <title>Microbial stratification in low pH oxic and suboxic macroscopic growths along an acid mine drainage.</title>
        <authorList>
            <person name="Mendez-Garcia C."/>
            <person name="Mesa V."/>
            <person name="Sprenger R.R."/>
            <person name="Richter M."/>
            <person name="Diez M.S."/>
            <person name="Solano J."/>
            <person name="Bargiela R."/>
            <person name="Golyshina O.V."/>
            <person name="Manteca A."/>
            <person name="Ramos J.L."/>
            <person name="Gallego J.R."/>
            <person name="Llorente I."/>
            <person name="Martins Dos Santos V.A."/>
            <person name="Jensen O.N."/>
            <person name="Pelaez A.I."/>
            <person name="Sanchez J."/>
            <person name="Ferrer M."/>
        </authorList>
    </citation>
    <scope>NUCLEOTIDE SEQUENCE</scope>
</reference>
<keyword evidence="1 5" id="KW-0489">Methyltransferase</keyword>
<dbReference type="EMBL" id="AUZY01012628">
    <property type="protein sequence ID" value="EQD28928.1"/>
    <property type="molecule type" value="Genomic_DNA"/>
</dbReference>
<proteinExistence type="predicted"/>
<name>T0Y704_9ZZZZ</name>
<evidence type="ECO:0000256" key="1">
    <source>
        <dbReference type="ARBA" id="ARBA00022603"/>
    </source>
</evidence>